<dbReference type="RefSeq" id="WP_100348693.1">
    <property type="nucleotide sequence ID" value="NZ_PGTZ01000006.1"/>
</dbReference>
<keyword evidence="2" id="KW-1185">Reference proteome</keyword>
<protein>
    <submittedName>
        <fullName evidence="1">Methyltransferase family protein</fullName>
    </submittedName>
</protein>
<dbReference type="GO" id="GO:0008168">
    <property type="term" value="F:methyltransferase activity"/>
    <property type="evidence" value="ECO:0007669"/>
    <property type="project" value="UniProtKB-KW"/>
</dbReference>
<dbReference type="OrthoDB" id="938855at2"/>
<dbReference type="AlphaFoldDB" id="A0A2M8WUY7"/>
<keyword evidence="1" id="KW-0808">Transferase</keyword>
<dbReference type="Pfam" id="PF13578">
    <property type="entry name" value="Methyltransf_24"/>
    <property type="match status" value="1"/>
</dbReference>
<reference evidence="1 2" key="1">
    <citation type="submission" date="2017-11" db="EMBL/GenBank/DDBJ databases">
        <title>Genomic Encyclopedia of Archaeal and Bacterial Type Strains, Phase II (KMG-II): From Individual Species to Whole Genera.</title>
        <authorList>
            <person name="Goeker M."/>
        </authorList>
    </citation>
    <scope>NUCLEOTIDE SEQUENCE [LARGE SCALE GENOMIC DNA]</scope>
    <source>
        <strain evidence="1 2">DSM 22413</strain>
    </source>
</reference>
<dbReference type="Gene3D" id="3.40.50.150">
    <property type="entry name" value="Vaccinia Virus protein VP39"/>
    <property type="match status" value="1"/>
</dbReference>
<dbReference type="EMBL" id="PGTZ01000006">
    <property type="protein sequence ID" value="PJI94718.1"/>
    <property type="molecule type" value="Genomic_DNA"/>
</dbReference>
<keyword evidence="1" id="KW-0489">Methyltransferase</keyword>
<proteinExistence type="predicted"/>
<evidence type="ECO:0000313" key="2">
    <source>
        <dbReference type="Proteomes" id="UP000231586"/>
    </source>
</evidence>
<organism evidence="1 2">
    <name type="scientific">Luteimicrobium subarcticum</name>
    <dbReference type="NCBI Taxonomy" id="620910"/>
    <lineage>
        <taxon>Bacteria</taxon>
        <taxon>Bacillati</taxon>
        <taxon>Actinomycetota</taxon>
        <taxon>Actinomycetes</taxon>
        <taxon>Micrococcales</taxon>
        <taxon>Luteimicrobium</taxon>
    </lineage>
</organism>
<dbReference type="SUPFAM" id="SSF53335">
    <property type="entry name" value="S-adenosyl-L-methionine-dependent methyltransferases"/>
    <property type="match status" value="1"/>
</dbReference>
<dbReference type="Proteomes" id="UP000231586">
    <property type="component" value="Unassembled WGS sequence"/>
</dbReference>
<comment type="caution">
    <text evidence="1">The sequence shown here is derived from an EMBL/GenBank/DDBJ whole genome shotgun (WGS) entry which is preliminary data.</text>
</comment>
<sequence>MTLQSKVRTATQLAGELARRPQEVVNLPRTLRSRRMPLDVGLPWLAFAVIRRLDEIVGPQTTVFEFGGGGSTVWFAQRAGKVVTVEHDTEWASLLTERFADVPNVEIRHVAAPGGDYDAYVAAVDDLPDESVDLVVVDGRSRVRCATAAMSKVRPGGHLALDDSQRPYYRAAHERLSSWPHETIEGLAPYKFDFGHTTIWQRPS</sequence>
<evidence type="ECO:0000313" key="1">
    <source>
        <dbReference type="EMBL" id="PJI94718.1"/>
    </source>
</evidence>
<name>A0A2M8WUY7_9MICO</name>
<dbReference type="InterPro" id="IPR029063">
    <property type="entry name" value="SAM-dependent_MTases_sf"/>
</dbReference>
<accession>A0A2M8WUY7</accession>
<gene>
    <name evidence="1" type="ORF">CLV34_0564</name>
</gene>
<dbReference type="GO" id="GO:0032259">
    <property type="term" value="P:methylation"/>
    <property type="evidence" value="ECO:0007669"/>
    <property type="project" value="UniProtKB-KW"/>
</dbReference>